<protein>
    <recommendedName>
        <fullName evidence="10">RING-type domain-containing protein</fullName>
    </recommendedName>
</protein>
<dbReference type="Proteomes" id="UP000777482">
    <property type="component" value="Unassembled WGS sequence"/>
</dbReference>
<evidence type="ECO:0000256" key="4">
    <source>
        <dbReference type="ARBA" id="ARBA00022737"/>
    </source>
</evidence>
<dbReference type="GO" id="GO:0008270">
    <property type="term" value="F:zinc ion binding"/>
    <property type="evidence" value="ECO:0007669"/>
    <property type="project" value="UniProtKB-KW"/>
</dbReference>
<dbReference type="InterPro" id="IPR047546">
    <property type="entry name" value="Rcat_RBR_RNF216"/>
</dbReference>
<feature type="domain" description="RING-type" evidence="10">
    <location>
        <begin position="588"/>
        <end position="804"/>
    </location>
</feature>
<dbReference type="Pfam" id="PF02466">
    <property type="entry name" value="Tim17"/>
    <property type="match status" value="1"/>
</dbReference>
<dbReference type="InterPro" id="IPR051628">
    <property type="entry name" value="LUBAC_E3_Ligases"/>
</dbReference>
<feature type="region of interest" description="Disordered" evidence="9">
    <location>
        <begin position="1005"/>
        <end position="1068"/>
    </location>
</feature>
<keyword evidence="5" id="KW-0863">Zinc-finger</keyword>
<evidence type="ECO:0000313" key="12">
    <source>
        <dbReference type="Proteomes" id="UP000777482"/>
    </source>
</evidence>
<keyword evidence="12" id="KW-1185">Reference proteome</keyword>
<evidence type="ECO:0000256" key="9">
    <source>
        <dbReference type="SAM" id="MobiDB-lite"/>
    </source>
</evidence>
<reference evidence="11 12" key="1">
    <citation type="submission" date="2020-11" db="EMBL/GenBank/DDBJ databases">
        <title>Kefir isolates.</title>
        <authorList>
            <person name="Marcisauskas S."/>
            <person name="Kim Y."/>
            <person name="Blasche S."/>
        </authorList>
    </citation>
    <scope>NUCLEOTIDE SEQUENCE [LARGE SCALE GENOMIC DNA]</scope>
    <source>
        <strain evidence="11 12">KR</strain>
    </source>
</reference>
<dbReference type="InterPro" id="IPR044066">
    <property type="entry name" value="TRIAD_supradom"/>
</dbReference>
<dbReference type="InterPro" id="IPR047545">
    <property type="entry name" value="BRcat_RBR_RNF216"/>
</dbReference>
<dbReference type="PANTHER" id="PTHR22770">
    <property type="entry name" value="UBIQUITIN CONJUGATING ENZYME 7 INTERACTING PROTEIN-RELATED"/>
    <property type="match status" value="1"/>
</dbReference>
<evidence type="ECO:0000256" key="7">
    <source>
        <dbReference type="ARBA" id="ARBA00022833"/>
    </source>
</evidence>
<feature type="coiled-coil region" evidence="8">
    <location>
        <begin position="824"/>
        <end position="858"/>
    </location>
</feature>
<keyword evidence="2" id="KW-0808">Transferase</keyword>
<comment type="caution">
    <text evidence="11">The sequence shown here is derived from an EMBL/GenBank/DDBJ whole genome shotgun (WGS) entry which is preliminary data.</text>
</comment>
<evidence type="ECO:0000256" key="8">
    <source>
        <dbReference type="SAM" id="Coils"/>
    </source>
</evidence>
<keyword evidence="7" id="KW-0862">Zinc</keyword>
<sequence>MASQYLTPFVVPGYEPPSPDPQTGEVRVKTDDERRDIIWQMKQVRMVQEGMESPVAKAAISGAMGFAIGAFFSLMGSSFTIEDPFQRQQYEGMKTSQKAKVIFADMGKGMWRQGKGFGMVGALYAGTECVIEGFRAKNDIYNSVYAGLVSGAVLARNSGPRAMAFDETSCGGALGQFEVALSAPPSFVPASRHLHAGPGRVCANRRRNALNERAALLEASLPSPALQARPRRRCGKGHSMALPAPPANQPMPAAGPSGARAAHVPVPPGPSPRRVRFGLPAAIEIDSDPEDDYDMDDLLFLPARQNVRFKHKVDDDGDDDVQIAGFAPVAGPAPKEPQQANRAGAQAGPVPAAAATSPFEDAVQAIVGILPDISRAHLKTQLLHQPAYGPAEIEAVLEGFLSMPNGYPKEADDVVAKGAAAGGSGGGGKGKGRADEHEQARNGEAFMQVENTIDEDDEIERTAQSWVDIPKRGANWNVTYHDAAVDQLSHDFPLIRLPDVRKYFSNSSHLYAPTFIALTALMQRPVEQRGIKMLASARSNKGKGRQKQDDNFDREREWVVNGLPKWRALQRRREAQEKRLAEEIKAGAFFECGCCFGETAMSQLVTCSEGCQFCPDCVRGIADNEIGLRKYILKCMATDGCDATFPESELVKCLPRKTLGALHKIKQEKEVDEAEIEGLVKCPFCPFAMIIENPDERLFHCHRPDCRIVSCRDCKKRDHLPKTCAEVTDSELKLKSVHHVEEAMTEALIRRCPKPGCNEPYVKESGTCNKIRCSNCGTLSCYICNKIIEGYQHFKNPGSNLPLGQKVDATATCALWDDTDSRNFQEVEAARIAAEEEARRLNAELELKEDDFAKLKMAKPAAPDPKVAHLPPPQVAAYAALGANRVVAAAGPANFGRGLAAAPPAPAKPRARKQAAAKAAADARVQARLDADAARRRQREDAARREQEELARLRAETDKLRAELDRKRAQRRADAAAEARAAMDARAQQAVKQRMDAVRHRYAGVPVGPSGARSPAVNQRDVLNPLPAPGGAQAAAKLDSGAARKRVNDAEAAREAKRARLSGARPAA</sequence>
<evidence type="ECO:0000256" key="2">
    <source>
        <dbReference type="ARBA" id="ARBA00022679"/>
    </source>
</evidence>
<evidence type="ECO:0000256" key="6">
    <source>
        <dbReference type="ARBA" id="ARBA00022786"/>
    </source>
</evidence>
<organism evidence="11 12">
    <name type="scientific">Rhodotorula mucilaginosa</name>
    <name type="common">Yeast</name>
    <name type="synonym">Rhodotorula rubra</name>
    <dbReference type="NCBI Taxonomy" id="5537"/>
    <lineage>
        <taxon>Eukaryota</taxon>
        <taxon>Fungi</taxon>
        <taxon>Dikarya</taxon>
        <taxon>Basidiomycota</taxon>
        <taxon>Pucciniomycotina</taxon>
        <taxon>Microbotryomycetes</taxon>
        <taxon>Sporidiobolales</taxon>
        <taxon>Sporidiobolaceae</taxon>
        <taxon>Rhodotorula</taxon>
    </lineage>
</organism>
<dbReference type="PANTHER" id="PTHR22770:SF47">
    <property type="entry name" value="E3 UBIQUITIN-PROTEIN LIGASE RNF216"/>
    <property type="match status" value="1"/>
</dbReference>
<dbReference type="CDD" id="cd20353">
    <property type="entry name" value="Rcat_RBR_RNF216"/>
    <property type="match status" value="1"/>
</dbReference>
<dbReference type="SUPFAM" id="SSF57850">
    <property type="entry name" value="RING/U-box"/>
    <property type="match status" value="1"/>
</dbReference>
<evidence type="ECO:0000259" key="10">
    <source>
        <dbReference type="PROSITE" id="PS51873"/>
    </source>
</evidence>
<feature type="region of interest" description="Disordered" evidence="9">
    <location>
        <begin position="328"/>
        <end position="348"/>
    </location>
</feature>
<dbReference type="PROSITE" id="PS51873">
    <property type="entry name" value="TRIAD"/>
    <property type="match status" value="1"/>
</dbReference>
<name>A0A9P6W643_RHOMI</name>
<evidence type="ECO:0000313" key="11">
    <source>
        <dbReference type="EMBL" id="KAG0663731.1"/>
    </source>
</evidence>
<dbReference type="EMBL" id="PUHQ01000018">
    <property type="protein sequence ID" value="KAG0663731.1"/>
    <property type="molecule type" value="Genomic_DNA"/>
</dbReference>
<feature type="region of interest" description="Disordered" evidence="9">
    <location>
        <begin position="1"/>
        <end position="26"/>
    </location>
</feature>
<accession>A0A9P6W643</accession>
<evidence type="ECO:0000256" key="1">
    <source>
        <dbReference type="ARBA" id="ARBA00004906"/>
    </source>
</evidence>
<evidence type="ECO:0000256" key="5">
    <source>
        <dbReference type="ARBA" id="ARBA00022771"/>
    </source>
</evidence>
<keyword evidence="4" id="KW-0677">Repeat</keyword>
<dbReference type="AlphaFoldDB" id="A0A9P6W643"/>
<evidence type="ECO:0000256" key="3">
    <source>
        <dbReference type="ARBA" id="ARBA00022723"/>
    </source>
</evidence>
<feature type="compositionally biased region" description="Basic and acidic residues" evidence="9">
    <location>
        <begin position="1046"/>
        <end position="1058"/>
    </location>
</feature>
<feature type="region of interest" description="Disordered" evidence="9">
    <location>
        <begin position="226"/>
        <end position="263"/>
    </location>
</feature>
<dbReference type="CDD" id="cd20339">
    <property type="entry name" value="BRcat_RBR_RNF216"/>
    <property type="match status" value="1"/>
</dbReference>
<dbReference type="InterPro" id="IPR002867">
    <property type="entry name" value="IBR_dom"/>
</dbReference>
<dbReference type="Pfam" id="PF01485">
    <property type="entry name" value="IBR"/>
    <property type="match status" value="1"/>
</dbReference>
<keyword evidence="3" id="KW-0479">Metal-binding</keyword>
<dbReference type="GO" id="GO:0016740">
    <property type="term" value="F:transferase activity"/>
    <property type="evidence" value="ECO:0007669"/>
    <property type="project" value="UniProtKB-KW"/>
</dbReference>
<feature type="coiled-coil region" evidence="8">
    <location>
        <begin position="936"/>
        <end position="979"/>
    </location>
</feature>
<comment type="pathway">
    <text evidence="1">Protein modification; protein ubiquitination.</text>
</comment>
<proteinExistence type="predicted"/>
<dbReference type="InterPro" id="IPR047544">
    <property type="entry name" value="RING-HC_RBR_RNF216"/>
</dbReference>
<keyword evidence="6" id="KW-0833">Ubl conjugation pathway</keyword>
<keyword evidence="8" id="KW-0175">Coiled coil</keyword>
<dbReference type="CDD" id="cd16630">
    <property type="entry name" value="RING-HC_RBR_RNF216"/>
    <property type="match status" value="1"/>
</dbReference>
<dbReference type="OrthoDB" id="10009520at2759"/>
<gene>
    <name evidence="11" type="ORF">C6P46_002300</name>
</gene>